<evidence type="ECO:0000313" key="2">
    <source>
        <dbReference type="Proteomes" id="UP000266673"/>
    </source>
</evidence>
<dbReference type="EMBL" id="QKWP01001583">
    <property type="protein sequence ID" value="RIB07909.1"/>
    <property type="molecule type" value="Genomic_DNA"/>
</dbReference>
<dbReference type="OrthoDB" id="120976at2759"/>
<sequence length="72" mass="8204">MKINIKKQTKKKIKQKLKLKNVKLTSLDLRDNQHGPEGGKVIADALCENSALTYLDLRTPSPYIKQLQNIND</sequence>
<dbReference type="InterPro" id="IPR032675">
    <property type="entry name" value="LRR_dom_sf"/>
</dbReference>
<dbReference type="AlphaFoldDB" id="A0A397UGJ4"/>
<dbReference type="InterPro" id="IPR001611">
    <property type="entry name" value="Leu-rich_rpt"/>
</dbReference>
<dbReference type="Gene3D" id="3.80.10.10">
    <property type="entry name" value="Ribonuclease Inhibitor"/>
    <property type="match status" value="1"/>
</dbReference>
<evidence type="ECO:0000313" key="1">
    <source>
        <dbReference type="EMBL" id="RIB07909.1"/>
    </source>
</evidence>
<proteinExistence type="predicted"/>
<accession>A0A397UGJ4</accession>
<name>A0A397UGJ4_9GLOM</name>
<comment type="caution">
    <text evidence="1">The sequence shown here is derived from an EMBL/GenBank/DDBJ whole genome shotgun (WGS) entry which is preliminary data.</text>
</comment>
<dbReference type="SUPFAM" id="SSF52047">
    <property type="entry name" value="RNI-like"/>
    <property type="match status" value="1"/>
</dbReference>
<organism evidence="1 2">
    <name type="scientific">Gigaspora rosea</name>
    <dbReference type="NCBI Taxonomy" id="44941"/>
    <lineage>
        <taxon>Eukaryota</taxon>
        <taxon>Fungi</taxon>
        <taxon>Fungi incertae sedis</taxon>
        <taxon>Mucoromycota</taxon>
        <taxon>Glomeromycotina</taxon>
        <taxon>Glomeromycetes</taxon>
        <taxon>Diversisporales</taxon>
        <taxon>Gigasporaceae</taxon>
        <taxon>Gigaspora</taxon>
    </lineage>
</organism>
<dbReference type="Proteomes" id="UP000266673">
    <property type="component" value="Unassembled WGS sequence"/>
</dbReference>
<gene>
    <name evidence="1" type="ORF">C2G38_2213063</name>
</gene>
<keyword evidence="2" id="KW-1185">Reference proteome</keyword>
<dbReference type="Pfam" id="PF13516">
    <property type="entry name" value="LRR_6"/>
    <property type="match status" value="1"/>
</dbReference>
<reference evidence="1 2" key="1">
    <citation type="submission" date="2018-06" db="EMBL/GenBank/DDBJ databases">
        <title>Comparative genomics reveals the genomic features of Rhizophagus irregularis, R. cerebriforme, R. diaphanum and Gigaspora rosea, and their symbiotic lifestyle signature.</title>
        <authorList>
            <person name="Morin E."/>
            <person name="San Clemente H."/>
            <person name="Chen E.C.H."/>
            <person name="De La Providencia I."/>
            <person name="Hainaut M."/>
            <person name="Kuo A."/>
            <person name="Kohler A."/>
            <person name="Murat C."/>
            <person name="Tang N."/>
            <person name="Roy S."/>
            <person name="Loubradou J."/>
            <person name="Henrissat B."/>
            <person name="Grigoriev I.V."/>
            <person name="Corradi N."/>
            <person name="Roux C."/>
            <person name="Martin F.M."/>
        </authorList>
    </citation>
    <scope>NUCLEOTIDE SEQUENCE [LARGE SCALE GENOMIC DNA]</scope>
    <source>
        <strain evidence="1 2">DAOM 194757</strain>
    </source>
</reference>
<protein>
    <recommendedName>
        <fullName evidence="3">RNI-like protein</fullName>
    </recommendedName>
</protein>
<evidence type="ECO:0008006" key="3">
    <source>
        <dbReference type="Google" id="ProtNLM"/>
    </source>
</evidence>